<dbReference type="RefSeq" id="WP_406785702.1">
    <property type="nucleotide sequence ID" value="NZ_JBJIAA010000001.1"/>
</dbReference>
<gene>
    <name evidence="4" type="primary">srtB</name>
    <name evidence="4" type="ORF">ACJDT4_01215</name>
</gene>
<dbReference type="GO" id="GO:0016787">
    <property type="term" value="F:hydrolase activity"/>
    <property type="evidence" value="ECO:0007669"/>
    <property type="project" value="UniProtKB-KW"/>
</dbReference>
<dbReference type="InterPro" id="IPR009835">
    <property type="entry name" value="SrtB"/>
</dbReference>
<keyword evidence="3" id="KW-0472">Membrane</keyword>
<dbReference type="Gene3D" id="2.40.260.10">
    <property type="entry name" value="Sortase"/>
    <property type="match status" value="1"/>
</dbReference>
<keyword evidence="1 4" id="KW-0378">Hydrolase</keyword>
<feature type="transmembrane region" description="Helical" evidence="3">
    <location>
        <begin position="20"/>
        <end position="43"/>
    </location>
</feature>
<dbReference type="SUPFAM" id="SSF63817">
    <property type="entry name" value="Sortase"/>
    <property type="match status" value="1"/>
</dbReference>
<dbReference type="Pfam" id="PF04203">
    <property type="entry name" value="Sortase"/>
    <property type="match status" value="1"/>
</dbReference>
<accession>A0ABW8T9I8</accession>
<reference evidence="4 5" key="1">
    <citation type="submission" date="2024-11" db="EMBL/GenBank/DDBJ databases">
        <authorList>
            <person name="Heng Y.C."/>
            <person name="Lim A.C.H."/>
            <person name="Lee J.K.Y."/>
            <person name="Kittelmann S."/>
        </authorList>
    </citation>
    <scope>NUCLEOTIDE SEQUENCE [LARGE SCALE GENOMIC DNA]</scope>
    <source>
        <strain evidence="4 5">WILCCON 0114</strain>
    </source>
</reference>
<dbReference type="InterPro" id="IPR005754">
    <property type="entry name" value="Sortase"/>
</dbReference>
<protein>
    <submittedName>
        <fullName evidence="4">Class B sortase</fullName>
        <ecNumber evidence="4">3.4.22.71</ecNumber>
    </submittedName>
</protein>
<evidence type="ECO:0000256" key="1">
    <source>
        <dbReference type="ARBA" id="ARBA00022801"/>
    </source>
</evidence>
<keyword evidence="3" id="KW-0812">Transmembrane</keyword>
<evidence type="ECO:0000313" key="4">
    <source>
        <dbReference type="EMBL" id="MFL0249027.1"/>
    </source>
</evidence>
<evidence type="ECO:0000313" key="5">
    <source>
        <dbReference type="Proteomes" id="UP001623592"/>
    </source>
</evidence>
<dbReference type="NCBIfam" id="TIGR03064">
    <property type="entry name" value="sortase_srtB"/>
    <property type="match status" value="1"/>
</dbReference>
<evidence type="ECO:0000256" key="3">
    <source>
        <dbReference type="SAM" id="Phobius"/>
    </source>
</evidence>
<dbReference type="CDD" id="cd05826">
    <property type="entry name" value="Sortase_B"/>
    <property type="match status" value="1"/>
</dbReference>
<sequence length="289" mass="33077">MFKKLSNFITTKTSKLNNKFVLIGIVSTILFVICIIGISLHYIDKSHNVNLNKKLVQKYKHHSTPKAGHYPSGMLPEFYKLYDTNKDIKGWLSIPKTVVNYPVVQSTDNDYYLHNNFNKIADYYGSLFLDYRDNINVQSQNLIIYGHNMKDGQMLTSIVNYQQTDFYKTSSLITFNTIYGHYYWKVFAAFIANADPKDGYVFNYLVTNFPSSKDFNDFIKEVRARSLINTPSVDVVPGDTLLTLSTCYYSSNDARFVVMARKVRPNESTNMEPATGNKNALSSTSAMHN</sequence>
<evidence type="ECO:0000256" key="2">
    <source>
        <dbReference type="SAM" id="MobiDB-lite"/>
    </source>
</evidence>
<feature type="region of interest" description="Disordered" evidence="2">
    <location>
        <begin position="267"/>
        <end position="289"/>
    </location>
</feature>
<keyword evidence="5" id="KW-1185">Reference proteome</keyword>
<dbReference type="InterPro" id="IPR023365">
    <property type="entry name" value="Sortase_dom-sf"/>
</dbReference>
<organism evidence="4 5">
    <name type="scientific">Clostridium neuense</name>
    <dbReference type="NCBI Taxonomy" id="1728934"/>
    <lineage>
        <taxon>Bacteria</taxon>
        <taxon>Bacillati</taxon>
        <taxon>Bacillota</taxon>
        <taxon>Clostridia</taxon>
        <taxon>Eubacteriales</taxon>
        <taxon>Clostridiaceae</taxon>
        <taxon>Clostridium</taxon>
    </lineage>
</organism>
<name>A0ABW8T9I8_9CLOT</name>
<comment type="caution">
    <text evidence="4">The sequence shown here is derived from an EMBL/GenBank/DDBJ whole genome shotgun (WGS) entry which is preliminary data.</text>
</comment>
<dbReference type="EC" id="3.4.22.71" evidence="4"/>
<dbReference type="EMBL" id="JBJIAA010000001">
    <property type="protein sequence ID" value="MFL0249027.1"/>
    <property type="molecule type" value="Genomic_DNA"/>
</dbReference>
<dbReference type="Proteomes" id="UP001623592">
    <property type="component" value="Unassembled WGS sequence"/>
</dbReference>
<proteinExistence type="predicted"/>
<keyword evidence="3" id="KW-1133">Transmembrane helix</keyword>